<dbReference type="EMBL" id="SMFQ01000002">
    <property type="protein sequence ID" value="TCJ89370.1"/>
    <property type="molecule type" value="Genomic_DNA"/>
</dbReference>
<dbReference type="GO" id="GO:0003700">
    <property type="term" value="F:DNA-binding transcription factor activity"/>
    <property type="evidence" value="ECO:0007669"/>
    <property type="project" value="InterPro"/>
</dbReference>
<dbReference type="CDD" id="cd07377">
    <property type="entry name" value="WHTH_GntR"/>
    <property type="match status" value="1"/>
</dbReference>
<comment type="caution">
    <text evidence="9">The sequence shown here is derived from an EMBL/GenBank/DDBJ whole genome shotgun (WGS) entry which is preliminary data.</text>
</comment>
<dbReference type="InterPro" id="IPR036390">
    <property type="entry name" value="WH_DNA-bd_sf"/>
</dbReference>
<evidence type="ECO:0000313" key="9">
    <source>
        <dbReference type="EMBL" id="TCJ89370.1"/>
    </source>
</evidence>
<dbReference type="PROSITE" id="PS50949">
    <property type="entry name" value="HTH_GNTR"/>
    <property type="match status" value="1"/>
</dbReference>
<name>A0A4R1F6Y6_9GAMM</name>
<evidence type="ECO:0000313" key="10">
    <source>
        <dbReference type="Proteomes" id="UP000294887"/>
    </source>
</evidence>
<accession>A0A4R1F6Y6</accession>
<protein>
    <submittedName>
        <fullName evidence="9">GntR family transcriptional regulator</fullName>
    </submittedName>
</protein>
<proteinExistence type="inferred from homology"/>
<keyword evidence="5" id="KW-0805">Transcription regulation</keyword>
<dbReference type="FunFam" id="3.40.640.10:FF:000023">
    <property type="entry name" value="Transcriptional regulator, GntR family"/>
    <property type="match status" value="1"/>
</dbReference>
<dbReference type="Proteomes" id="UP000294887">
    <property type="component" value="Unassembled WGS sequence"/>
</dbReference>
<dbReference type="SUPFAM" id="SSF46785">
    <property type="entry name" value="Winged helix' DNA-binding domain"/>
    <property type="match status" value="1"/>
</dbReference>
<dbReference type="Gene3D" id="3.90.1150.10">
    <property type="entry name" value="Aspartate Aminotransferase, domain 1"/>
    <property type="match status" value="1"/>
</dbReference>
<dbReference type="CDD" id="cd00609">
    <property type="entry name" value="AAT_like"/>
    <property type="match status" value="1"/>
</dbReference>
<dbReference type="Pfam" id="PF00155">
    <property type="entry name" value="Aminotran_1_2"/>
    <property type="match status" value="1"/>
</dbReference>
<dbReference type="RefSeq" id="WP_131905002.1">
    <property type="nucleotide sequence ID" value="NZ_BAAAFU010000008.1"/>
</dbReference>
<dbReference type="PANTHER" id="PTHR46577">
    <property type="entry name" value="HTH-TYPE TRANSCRIPTIONAL REGULATORY PROTEIN GABR"/>
    <property type="match status" value="1"/>
</dbReference>
<dbReference type="AlphaFoldDB" id="A0A4R1F6Y6"/>
<keyword evidence="2" id="KW-0032">Aminotransferase</keyword>
<feature type="domain" description="HTH gntR-type" evidence="8">
    <location>
        <begin position="2"/>
        <end position="70"/>
    </location>
</feature>
<keyword evidence="4" id="KW-0663">Pyridoxal phosphate</keyword>
<evidence type="ECO:0000256" key="7">
    <source>
        <dbReference type="ARBA" id="ARBA00023163"/>
    </source>
</evidence>
<dbReference type="SMART" id="SM00345">
    <property type="entry name" value="HTH_GNTR"/>
    <property type="match status" value="1"/>
</dbReference>
<dbReference type="GO" id="GO:0008483">
    <property type="term" value="F:transaminase activity"/>
    <property type="evidence" value="ECO:0007669"/>
    <property type="project" value="UniProtKB-KW"/>
</dbReference>
<reference evidence="9 10" key="1">
    <citation type="submission" date="2019-03" db="EMBL/GenBank/DDBJ databases">
        <title>Genomic Encyclopedia of Type Strains, Phase IV (KMG-IV): sequencing the most valuable type-strain genomes for metagenomic binning, comparative biology and taxonomic classification.</title>
        <authorList>
            <person name="Goeker M."/>
        </authorList>
    </citation>
    <scope>NUCLEOTIDE SEQUENCE [LARGE SCALE GENOMIC DNA]</scope>
    <source>
        <strain evidence="9 10">DSM 24830</strain>
    </source>
</reference>
<dbReference type="PANTHER" id="PTHR46577:SF2">
    <property type="entry name" value="TRANSCRIPTIONAL REGULATORY PROTEIN"/>
    <property type="match status" value="1"/>
</dbReference>
<keyword evidence="7" id="KW-0804">Transcription</keyword>
<evidence type="ECO:0000256" key="4">
    <source>
        <dbReference type="ARBA" id="ARBA00022898"/>
    </source>
</evidence>
<gene>
    <name evidence="9" type="ORF">EV695_1234</name>
</gene>
<dbReference type="Gene3D" id="3.40.640.10">
    <property type="entry name" value="Type I PLP-dependent aspartate aminotransferase-like (Major domain)"/>
    <property type="match status" value="1"/>
</dbReference>
<dbReference type="GO" id="GO:0003677">
    <property type="term" value="F:DNA binding"/>
    <property type="evidence" value="ECO:0007669"/>
    <property type="project" value="UniProtKB-KW"/>
</dbReference>
<organism evidence="9 10">
    <name type="scientific">Cocleimonas flava</name>
    <dbReference type="NCBI Taxonomy" id="634765"/>
    <lineage>
        <taxon>Bacteria</taxon>
        <taxon>Pseudomonadati</taxon>
        <taxon>Pseudomonadota</taxon>
        <taxon>Gammaproteobacteria</taxon>
        <taxon>Thiotrichales</taxon>
        <taxon>Thiotrichaceae</taxon>
        <taxon>Cocleimonas</taxon>
    </lineage>
</organism>
<dbReference type="InterPro" id="IPR015424">
    <property type="entry name" value="PyrdxlP-dep_Trfase"/>
</dbReference>
<evidence type="ECO:0000256" key="3">
    <source>
        <dbReference type="ARBA" id="ARBA00022679"/>
    </source>
</evidence>
<dbReference type="GO" id="GO:0030170">
    <property type="term" value="F:pyridoxal phosphate binding"/>
    <property type="evidence" value="ECO:0007669"/>
    <property type="project" value="InterPro"/>
</dbReference>
<keyword evidence="3" id="KW-0808">Transferase</keyword>
<dbReference type="InterPro" id="IPR015422">
    <property type="entry name" value="PyrdxlP-dep_Trfase_small"/>
</dbReference>
<dbReference type="Pfam" id="PF00392">
    <property type="entry name" value="GntR"/>
    <property type="match status" value="1"/>
</dbReference>
<comment type="similarity">
    <text evidence="1">In the C-terminal section; belongs to the class-I pyridoxal-phosphate-dependent aminotransferase family.</text>
</comment>
<evidence type="ECO:0000259" key="8">
    <source>
        <dbReference type="PROSITE" id="PS50949"/>
    </source>
</evidence>
<sequence>MTTRYQQVADHISDQIKNGLLRAGEKVPSVRQCSAEMGLSISSVIRGYELLQDQMLIEPRPQSGFYVRSQFEKNDPPDISKPTPKPSDVNINSLAVTLMQTTQDENVIQLGTAPPFTDVPSVKALNRIMTKVIREEPNIADYDTPAGNEDLRRQIARRMINAGVNVHPDEIVITTGCQEAITLCLRAITKAGDTVIVESPSYFGTLKAIESLGLKVLEIPTHAEKGMSLSAIQDAIAQWDISACVLTPNFSNPLGYVMSDEKKSKLRSLLKAADVPIIEDDIYAELSYNTQRPKAIKAYDEKSAKSNVLLCSSLSKSLSPGLRIGWAIPGRWLSEVTQLKVCNSMAGATVPAKTAARYLELGIFDRHLRQMRRHYKDQRDYFLHLATLHLPKNIRLTHPEGGYVIWLELEEHIDSMKLYEDAKQAQISIAPGPLFSVSGEYKNFIRINYGKASKDQLEKAMIILGRIICNSA</sequence>
<keyword evidence="10" id="KW-1185">Reference proteome</keyword>
<evidence type="ECO:0000256" key="5">
    <source>
        <dbReference type="ARBA" id="ARBA00023015"/>
    </source>
</evidence>
<dbReference type="InterPro" id="IPR015421">
    <property type="entry name" value="PyrdxlP-dep_Trfase_major"/>
</dbReference>
<dbReference type="OrthoDB" id="9804020at2"/>
<evidence type="ECO:0000256" key="1">
    <source>
        <dbReference type="ARBA" id="ARBA00005384"/>
    </source>
</evidence>
<dbReference type="InterPro" id="IPR004839">
    <property type="entry name" value="Aminotransferase_I/II_large"/>
</dbReference>
<keyword evidence="6" id="KW-0238">DNA-binding</keyword>
<dbReference type="InterPro" id="IPR036388">
    <property type="entry name" value="WH-like_DNA-bd_sf"/>
</dbReference>
<dbReference type="SUPFAM" id="SSF53383">
    <property type="entry name" value="PLP-dependent transferases"/>
    <property type="match status" value="1"/>
</dbReference>
<dbReference type="InterPro" id="IPR000524">
    <property type="entry name" value="Tscrpt_reg_HTH_GntR"/>
</dbReference>
<evidence type="ECO:0000256" key="6">
    <source>
        <dbReference type="ARBA" id="ARBA00023125"/>
    </source>
</evidence>
<evidence type="ECO:0000256" key="2">
    <source>
        <dbReference type="ARBA" id="ARBA00022576"/>
    </source>
</evidence>
<dbReference type="Gene3D" id="1.10.10.10">
    <property type="entry name" value="Winged helix-like DNA-binding domain superfamily/Winged helix DNA-binding domain"/>
    <property type="match status" value="1"/>
</dbReference>
<dbReference type="InterPro" id="IPR051446">
    <property type="entry name" value="HTH_trans_reg/aminotransferase"/>
</dbReference>